<keyword evidence="2 11" id="KW-0813">Transport</keyword>
<dbReference type="Pfam" id="PF07715">
    <property type="entry name" value="Plug"/>
    <property type="match status" value="1"/>
</dbReference>
<sequence>MRENTLIKFGVTSLIGVLAFTGSVFAQVDEIIVSAQKRETALVDTPVSVAVITSKDLELTEANDISELQFSVPSVKFTQNQNALNNTIFIRGFGNGTNNPGIEPSVSVVVDGVSRTRNQSALNDLLSVEQVEVIRGPQSSLFGRSASAGVINIKTKLPENEFGGKVSLTGGNDNHRKIAGTVTGPLSDTTSFRLSASRNERDGYLTNTVTGNDINNRDRYAIRGQILSELSDELTMRIIADYDSLDEVCCGIAQLNSGLIDGALIQAGILAGRPPVGSHSGRFGANFDPSSKAEGRGVSAQFDLDLGSSTFTSITSYRENDFSASADVDFLPADILIESVDYGFETFTQEFQLKSDGSGDVRWMLGAYYMDEDIVNDRSVLFRDTAGIRNVVDTLLAIQGSGLNAVATQVAQGAILQVAGLPSGTQVLAGFANPGNPQVGAFLDANGDPIGAAVFTDPATALIAQGAVQQTVATFLGTSIADSWYVAGQGIQDTDFNVNTETLQLYGQLDWDLTENLTIDFTAAYIDDKKTVVTDVDIIDNFSEIAVAANPATAPLTAIQFFPQFANYPNANEDGVFESSEVTTSTKLIWSLDDDTNVYASYSTGFKPISVSVSTDPAVYAGLPFDTSRYYAEPEEVTLLEVGFKKQLDNGYINVTAFSQTIENFQSNNFAGTGFNLANAEEQENIGIEIDSMIFFSENFFTTLAVQYIDAEFVKHTFGTCDRTRSGDPTDDCAPGEIYRDISGTTPASIPDLSFSLSGNYRFDLSENTDGLLRIEYFHEAEHQATDTVSEAIAPRGVDMINAALNITNRDNGFSVTLWGRNINDDEFIQTAFNVPGSDSQGAYPAPGAIYGLTVAKEF</sequence>
<evidence type="ECO:0008006" key="17">
    <source>
        <dbReference type="Google" id="ProtNLM"/>
    </source>
</evidence>
<dbReference type="STRING" id="1397666.RS24_02070"/>
<dbReference type="InterPro" id="IPR036942">
    <property type="entry name" value="Beta-barrel_TonB_sf"/>
</dbReference>
<evidence type="ECO:0000256" key="12">
    <source>
        <dbReference type="RuleBase" id="RU003357"/>
    </source>
</evidence>
<dbReference type="SUPFAM" id="SSF56935">
    <property type="entry name" value="Porins"/>
    <property type="match status" value="1"/>
</dbReference>
<evidence type="ECO:0000256" key="8">
    <source>
        <dbReference type="ARBA" id="ARBA00023077"/>
    </source>
</evidence>
<keyword evidence="4" id="KW-0410">Iron transport</keyword>
<reference evidence="15 16" key="1">
    <citation type="journal article" date="2014" name="FEMS Microbiol. Ecol.">
        <title>Genomic differentiation among two strains of the PS1 clade isolated from geographically separated marine habitats.</title>
        <authorList>
            <person name="Jimenez-Infante F."/>
            <person name="Ngugi D.K."/>
            <person name="Alam I."/>
            <person name="Rashid M."/>
            <person name="Baalawi W."/>
            <person name="Kamau A.A."/>
            <person name="Bajic V.B."/>
            <person name="Stingl U."/>
        </authorList>
    </citation>
    <scope>NUCLEOTIDE SEQUENCE [LARGE SCALE GENOMIC DNA]</scope>
    <source>
        <strain evidence="15 16">RS24</strain>
    </source>
</reference>
<keyword evidence="7" id="KW-0406">Ion transport</keyword>
<feature type="domain" description="TonB-dependent receptor-like beta-barrel" evidence="13">
    <location>
        <begin position="485"/>
        <end position="823"/>
    </location>
</feature>
<gene>
    <name evidence="15" type="ORF">RS24_02070</name>
</gene>
<evidence type="ECO:0000256" key="3">
    <source>
        <dbReference type="ARBA" id="ARBA00022452"/>
    </source>
</evidence>
<evidence type="ECO:0000256" key="7">
    <source>
        <dbReference type="ARBA" id="ARBA00023065"/>
    </source>
</evidence>
<evidence type="ECO:0000313" key="16">
    <source>
        <dbReference type="Proteomes" id="UP000016762"/>
    </source>
</evidence>
<name>U2W8U0_9PROT</name>
<evidence type="ECO:0000256" key="1">
    <source>
        <dbReference type="ARBA" id="ARBA00004571"/>
    </source>
</evidence>
<evidence type="ECO:0000259" key="14">
    <source>
        <dbReference type="Pfam" id="PF07715"/>
    </source>
</evidence>
<dbReference type="RefSeq" id="WP_021777977.1">
    <property type="nucleotide sequence ID" value="NZ_AWXE01000005.1"/>
</dbReference>
<dbReference type="PANTHER" id="PTHR32552">
    <property type="entry name" value="FERRICHROME IRON RECEPTOR-RELATED"/>
    <property type="match status" value="1"/>
</dbReference>
<evidence type="ECO:0000256" key="9">
    <source>
        <dbReference type="ARBA" id="ARBA00023136"/>
    </source>
</evidence>
<evidence type="ECO:0000256" key="10">
    <source>
        <dbReference type="ARBA" id="ARBA00023237"/>
    </source>
</evidence>
<evidence type="ECO:0000256" key="2">
    <source>
        <dbReference type="ARBA" id="ARBA00022448"/>
    </source>
</evidence>
<evidence type="ECO:0000256" key="6">
    <source>
        <dbReference type="ARBA" id="ARBA00023004"/>
    </source>
</evidence>
<evidence type="ECO:0000256" key="4">
    <source>
        <dbReference type="ARBA" id="ARBA00022496"/>
    </source>
</evidence>
<evidence type="ECO:0000256" key="5">
    <source>
        <dbReference type="ARBA" id="ARBA00022692"/>
    </source>
</evidence>
<keyword evidence="10 11" id="KW-0998">Cell outer membrane</keyword>
<dbReference type="InterPro" id="IPR000531">
    <property type="entry name" value="Beta-barrel_TonB"/>
</dbReference>
<dbReference type="OrthoDB" id="9760333at2"/>
<keyword evidence="8 12" id="KW-0798">TonB box</keyword>
<comment type="caution">
    <text evidence="15">The sequence shown here is derived from an EMBL/GenBank/DDBJ whole genome shotgun (WGS) entry which is preliminary data.</text>
</comment>
<organism evidence="15 16">
    <name type="scientific">Candidatus Micropelagius thuwalensis</name>
    <dbReference type="NCBI Taxonomy" id="1397666"/>
    <lineage>
        <taxon>Bacteria</taxon>
        <taxon>Pseudomonadati</taxon>
        <taxon>Pseudomonadota</taxon>
        <taxon>Alphaproteobacteria</taxon>
        <taxon>PS1 clade</taxon>
        <taxon>Candidatus Micropelagius</taxon>
    </lineage>
</organism>
<keyword evidence="3 11" id="KW-1134">Transmembrane beta strand</keyword>
<dbReference type="InterPro" id="IPR039426">
    <property type="entry name" value="TonB-dep_rcpt-like"/>
</dbReference>
<dbReference type="AlphaFoldDB" id="U2W8U0"/>
<dbReference type="InterPro" id="IPR012910">
    <property type="entry name" value="Plug_dom"/>
</dbReference>
<comment type="similarity">
    <text evidence="11 12">Belongs to the TonB-dependent receptor family.</text>
</comment>
<proteinExistence type="inferred from homology"/>
<keyword evidence="5 11" id="KW-0812">Transmembrane</keyword>
<evidence type="ECO:0000256" key="11">
    <source>
        <dbReference type="PROSITE-ProRule" id="PRU01360"/>
    </source>
</evidence>
<keyword evidence="6" id="KW-0408">Iron</keyword>
<evidence type="ECO:0000259" key="13">
    <source>
        <dbReference type="Pfam" id="PF00593"/>
    </source>
</evidence>
<protein>
    <recommendedName>
        <fullName evidence="17">TonB-dependent receptor</fullName>
    </recommendedName>
</protein>
<keyword evidence="9 11" id="KW-0472">Membrane</keyword>
<dbReference type="PROSITE" id="PS52016">
    <property type="entry name" value="TONB_DEPENDENT_REC_3"/>
    <property type="match status" value="1"/>
</dbReference>
<dbReference type="eggNOG" id="COG1629">
    <property type="taxonomic scope" value="Bacteria"/>
</dbReference>
<feature type="domain" description="TonB-dependent receptor plug" evidence="14">
    <location>
        <begin position="43"/>
        <end position="150"/>
    </location>
</feature>
<dbReference type="eggNOG" id="COG4774">
    <property type="taxonomic scope" value="Bacteria"/>
</dbReference>
<dbReference type="EMBL" id="AWXE01000005">
    <property type="protein sequence ID" value="ERL46004.1"/>
    <property type="molecule type" value="Genomic_DNA"/>
</dbReference>
<comment type="subcellular location">
    <subcellularLocation>
        <location evidence="1 11">Cell outer membrane</location>
        <topology evidence="1 11">Multi-pass membrane protein</topology>
    </subcellularLocation>
</comment>
<evidence type="ECO:0000313" key="15">
    <source>
        <dbReference type="EMBL" id="ERL46004.1"/>
    </source>
</evidence>
<dbReference type="Pfam" id="PF00593">
    <property type="entry name" value="TonB_dep_Rec_b-barrel"/>
    <property type="match status" value="1"/>
</dbReference>
<dbReference type="GO" id="GO:0006826">
    <property type="term" value="P:iron ion transport"/>
    <property type="evidence" value="ECO:0007669"/>
    <property type="project" value="UniProtKB-KW"/>
</dbReference>
<accession>U2W8U0</accession>
<dbReference type="Proteomes" id="UP000016762">
    <property type="component" value="Unassembled WGS sequence"/>
</dbReference>
<keyword evidence="16" id="KW-1185">Reference proteome</keyword>
<dbReference type="PANTHER" id="PTHR32552:SF81">
    <property type="entry name" value="TONB-DEPENDENT OUTER MEMBRANE RECEPTOR"/>
    <property type="match status" value="1"/>
</dbReference>
<dbReference type="PATRIC" id="fig|1397666.3.peg.1905"/>
<dbReference type="Gene3D" id="2.40.170.20">
    <property type="entry name" value="TonB-dependent receptor, beta-barrel domain"/>
    <property type="match status" value="2"/>
</dbReference>
<dbReference type="GO" id="GO:0009279">
    <property type="term" value="C:cell outer membrane"/>
    <property type="evidence" value="ECO:0007669"/>
    <property type="project" value="UniProtKB-SubCell"/>
</dbReference>